<evidence type="ECO:0000256" key="3">
    <source>
        <dbReference type="ARBA" id="ARBA00023163"/>
    </source>
</evidence>
<evidence type="ECO:0000256" key="4">
    <source>
        <dbReference type="PROSITE-ProRule" id="PRU00335"/>
    </source>
</evidence>
<accession>A0A6L5C102</accession>
<name>A0A6L5C102_9PSED</name>
<dbReference type="Gene3D" id="1.10.357.10">
    <property type="entry name" value="Tetracycline Repressor, domain 2"/>
    <property type="match status" value="1"/>
</dbReference>
<evidence type="ECO:0000313" key="6">
    <source>
        <dbReference type="EMBL" id="KAF2394509.1"/>
    </source>
</evidence>
<feature type="DNA-binding region" description="H-T-H motif" evidence="4">
    <location>
        <begin position="43"/>
        <end position="62"/>
    </location>
</feature>
<keyword evidence="1" id="KW-0805">Transcription regulation</keyword>
<reference evidence="6 7" key="1">
    <citation type="submission" date="2019-12" db="EMBL/GenBank/DDBJ databases">
        <title>Endophytic bacteria associated with Panax ginseng seedlings.</title>
        <authorList>
            <person name="Park J.M."/>
            <person name="Shin R."/>
            <person name="Jo S.H."/>
        </authorList>
    </citation>
    <scope>NUCLEOTIDE SEQUENCE [LARGE SCALE GENOMIC DNA]</scope>
    <source>
        <strain evidence="6 7">PgKB32</strain>
    </source>
</reference>
<dbReference type="AlphaFoldDB" id="A0A6L5C102"/>
<dbReference type="PANTHER" id="PTHR30055">
    <property type="entry name" value="HTH-TYPE TRANSCRIPTIONAL REGULATOR RUTR"/>
    <property type="match status" value="1"/>
</dbReference>
<proteinExistence type="predicted"/>
<dbReference type="InterPro" id="IPR041669">
    <property type="entry name" value="TetR_C_15"/>
</dbReference>
<keyword evidence="3" id="KW-0804">Transcription</keyword>
<gene>
    <name evidence="6" type="ORF">FX983_02490</name>
</gene>
<dbReference type="PROSITE" id="PS50977">
    <property type="entry name" value="HTH_TETR_2"/>
    <property type="match status" value="1"/>
</dbReference>
<dbReference type="PRINTS" id="PR00455">
    <property type="entry name" value="HTHTETR"/>
</dbReference>
<evidence type="ECO:0000256" key="2">
    <source>
        <dbReference type="ARBA" id="ARBA00023125"/>
    </source>
</evidence>
<dbReference type="Proteomes" id="UP000475265">
    <property type="component" value="Unassembled WGS sequence"/>
</dbReference>
<dbReference type="EMBL" id="JAAAXX010000001">
    <property type="protein sequence ID" value="KAF2394509.1"/>
    <property type="molecule type" value="Genomic_DNA"/>
</dbReference>
<dbReference type="PANTHER" id="PTHR30055:SF234">
    <property type="entry name" value="HTH-TYPE TRANSCRIPTIONAL REGULATOR BETI"/>
    <property type="match status" value="1"/>
</dbReference>
<dbReference type="InterPro" id="IPR050109">
    <property type="entry name" value="HTH-type_TetR-like_transc_reg"/>
</dbReference>
<sequence length="207" mass="21991">MNLISAPDLPRKRPAQARSVATLEIIYEATLQVLVKEGPARCNTTRVAERAGVSVGTIYQYYPNRRALLAGVLERHLESVAQAIEQACATGHAATAGEMGAAIANAFLDAKLLRAEASRALYTISESHGGVALVAIARERMLRAVCSVLSSASDKRFAKVETVALVLLGAVAGPVRELLEQDYDDVAVASVREQLVNLASGYLQSCA</sequence>
<protein>
    <submittedName>
        <fullName evidence="6">HTH-type transcriptional repressor Bm3R1</fullName>
    </submittedName>
</protein>
<dbReference type="InterPro" id="IPR001647">
    <property type="entry name" value="HTH_TetR"/>
</dbReference>
<comment type="caution">
    <text evidence="6">The sequence shown here is derived from an EMBL/GenBank/DDBJ whole genome shotgun (WGS) entry which is preliminary data.</text>
</comment>
<evidence type="ECO:0000256" key="1">
    <source>
        <dbReference type="ARBA" id="ARBA00023015"/>
    </source>
</evidence>
<dbReference type="GO" id="GO:0003700">
    <property type="term" value="F:DNA-binding transcription factor activity"/>
    <property type="evidence" value="ECO:0007669"/>
    <property type="project" value="TreeGrafter"/>
</dbReference>
<organism evidence="6 7">
    <name type="scientific">Pseudomonas frederiksbergensis</name>
    <dbReference type="NCBI Taxonomy" id="104087"/>
    <lineage>
        <taxon>Bacteria</taxon>
        <taxon>Pseudomonadati</taxon>
        <taxon>Pseudomonadota</taxon>
        <taxon>Gammaproteobacteria</taxon>
        <taxon>Pseudomonadales</taxon>
        <taxon>Pseudomonadaceae</taxon>
        <taxon>Pseudomonas</taxon>
    </lineage>
</organism>
<feature type="domain" description="HTH tetR-type" evidence="5">
    <location>
        <begin position="20"/>
        <end position="80"/>
    </location>
</feature>
<dbReference type="InterPro" id="IPR009057">
    <property type="entry name" value="Homeodomain-like_sf"/>
</dbReference>
<dbReference type="Pfam" id="PF17918">
    <property type="entry name" value="TetR_C_15"/>
    <property type="match status" value="1"/>
</dbReference>
<keyword evidence="2 4" id="KW-0238">DNA-binding</keyword>
<dbReference type="RefSeq" id="WP_163909737.1">
    <property type="nucleotide sequence ID" value="NZ_JAAAXX010000001.1"/>
</dbReference>
<evidence type="ECO:0000313" key="7">
    <source>
        <dbReference type="Proteomes" id="UP000475265"/>
    </source>
</evidence>
<dbReference type="Pfam" id="PF00440">
    <property type="entry name" value="TetR_N"/>
    <property type="match status" value="1"/>
</dbReference>
<dbReference type="SUPFAM" id="SSF46689">
    <property type="entry name" value="Homeodomain-like"/>
    <property type="match status" value="1"/>
</dbReference>
<dbReference type="GO" id="GO:0000976">
    <property type="term" value="F:transcription cis-regulatory region binding"/>
    <property type="evidence" value="ECO:0007669"/>
    <property type="project" value="TreeGrafter"/>
</dbReference>
<evidence type="ECO:0000259" key="5">
    <source>
        <dbReference type="PROSITE" id="PS50977"/>
    </source>
</evidence>